<feature type="compositionally biased region" description="Low complexity" evidence="1">
    <location>
        <begin position="809"/>
        <end position="822"/>
    </location>
</feature>
<dbReference type="eggNOG" id="ENOG502QS8Z">
    <property type="taxonomic scope" value="Eukaryota"/>
</dbReference>
<evidence type="ECO:0000256" key="1">
    <source>
        <dbReference type="SAM" id="MobiDB-lite"/>
    </source>
</evidence>
<dbReference type="HOGENOM" id="CLU_358610_0_0_1"/>
<feature type="compositionally biased region" description="Polar residues" evidence="1">
    <location>
        <begin position="121"/>
        <end position="139"/>
    </location>
</feature>
<reference evidence="2 3" key="1">
    <citation type="journal article" date="2013" name="PLoS ONE">
        <title>Genomic and secretomic analyses reveal unique features of the lignocellulolytic enzyme system of Penicillium decumbens.</title>
        <authorList>
            <person name="Liu G."/>
            <person name="Zhang L."/>
            <person name="Wei X."/>
            <person name="Zou G."/>
            <person name="Qin Y."/>
            <person name="Ma L."/>
            <person name="Li J."/>
            <person name="Zheng H."/>
            <person name="Wang S."/>
            <person name="Wang C."/>
            <person name="Xun L."/>
            <person name="Zhao G.-P."/>
            <person name="Zhou Z."/>
            <person name="Qu Y."/>
        </authorList>
    </citation>
    <scope>NUCLEOTIDE SEQUENCE [LARGE SCALE GENOMIC DNA]</scope>
    <source>
        <strain evidence="3">114-2 / CGMCC 5302</strain>
    </source>
</reference>
<feature type="compositionally biased region" description="Basic residues" evidence="1">
    <location>
        <begin position="36"/>
        <end position="46"/>
    </location>
</feature>
<feature type="region of interest" description="Disordered" evidence="1">
    <location>
        <begin position="711"/>
        <end position="760"/>
    </location>
</feature>
<accession>S7Z9P2</accession>
<feature type="region of interest" description="Disordered" evidence="1">
    <location>
        <begin position="801"/>
        <end position="822"/>
    </location>
</feature>
<name>S7Z9P2_PENO1</name>
<dbReference type="EMBL" id="KB644410">
    <property type="protein sequence ID" value="EPS27310.1"/>
    <property type="molecule type" value="Genomic_DNA"/>
</dbReference>
<organism evidence="2 3">
    <name type="scientific">Penicillium oxalicum (strain 114-2 / CGMCC 5302)</name>
    <name type="common">Penicillium decumbens</name>
    <dbReference type="NCBI Taxonomy" id="933388"/>
    <lineage>
        <taxon>Eukaryota</taxon>
        <taxon>Fungi</taxon>
        <taxon>Dikarya</taxon>
        <taxon>Ascomycota</taxon>
        <taxon>Pezizomycotina</taxon>
        <taxon>Eurotiomycetes</taxon>
        <taxon>Eurotiomycetidae</taxon>
        <taxon>Eurotiales</taxon>
        <taxon>Aspergillaceae</taxon>
        <taxon>Penicillium</taxon>
    </lineage>
</organism>
<dbReference type="OrthoDB" id="4188028at2759"/>
<feature type="compositionally biased region" description="Low complexity" evidence="1">
    <location>
        <begin position="90"/>
        <end position="100"/>
    </location>
</feature>
<feature type="compositionally biased region" description="Basic and acidic residues" evidence="1">
    <location>
        <begin position="51"/>
        <end position="64"/>
    </location>
</feature>
<gene>
    <name evidence="2" type="ORF">PDE_02253</name>
</gene>
<dbReference type="PhylomeDB" id="S7Z9P2"/>
<feature type="compositionally biased region" description="Low complexity" evidence="1">
    <location>
        <begin position="359"/>
        <end position="372"/>
    </location>
</feature>
<dbReference type="STRING" id="933388.S7Z9P2"/>
<feature type="compositionally biased region" description="Low complexity" evidence="1">
    <location>
        <begin position="9"/>
        <end position="35"/>
    </location>
</feature>
<feature type="region of interest" description="Disordered" evidence="1">
    <location>
        <begin position="1"/>
        <end position="391"/>
    </location>
</feature>
<dbReference type="AlphaFoldDB" id="S7Z9P2"/>
<evidence type="ECO:0000313" key="2">
    <source>
        <dbReference type="EMBL" id="EPS27310.1"/>
    </source>
</evidence>
<keyword evidence="3" id="KW-1185">Reference proteome</keyword>
<dbReference type="Proteomes" id="UP000019376">
    <property type="component" value="Unassembled WGS sequence"/>
</dbReference>
<feature type="compositionally biased region" description="Pro residues" evidence="1">
    <location>
        <begin position="715"/>
        <end position="729"/>
    </location>
</feature>
<protein>
    <submittedName>
        <fullName evidence="2">Uncharacterized protein</fullName>
    </submittedName>
</protein>
<feature type="compositionally biased region" description="Basic residues" evidence="1">
    <location>
        <begin position="338"/>
        <end position="354"/>
    </location>
</feature>
<sequence length="888" mass="95369">MVGRRGKRGAAAANANPATRSSRNANTSVAAQAPRARGRGRGRGRLANRGQGDRSVDDAPRSDQEEGAAPKRSLIVRFRLPALQKSEPESASATDPADAADVQDVDPETPRGRRSKRAVTVSGSARTTRQSARLKSSGESAADDASPSKMTTEDADETDSSPEPGFKEQQQPRLRIKFTTHRSAAAQQSEHRSPSPSAPAVIPEASQDHPVAAAQTPSSPGNPLLETSGVPEPAAQSTSPSRLSRKRKSSEMKGEPAEIPEPGTPTAKKAKLEESELPQATDNDNDTGHVIDGLPQPNGTITASLPDVDMTEDGSPAEMEELGSQAPIESAEPAGRGRGGRGRGRGRGRARGGRGSRGGATASTRGTGVGARARGGRGRGRGRASAAAAIRRGGKRIEDEIWDSEVRRRTPSPIAATQPIKDRADELAALFKKVGQAQQLALNALAERSMQKLARDKNAHKDCIEHDRVLRDLADHERRAMTRCRNLYDLKVASTKRVLAGDVFIIEQRAKAQMANIQEEMFYAARGKYMELVTGRRAAEDDEHTETDGSDAEAEEFPYLFRIGKPGIRQVERGFFAEPVRVPDGAAAYERGQREWDDFATKARLGEDLNPQMQALDSTQESADDPVKQRLESLLEAARTLDDQSDGPGAGFVGPSEPIPKALYMLADTALSDPHTAPFPPMRGDQHYPPSHRALLPHLPAAQAPAGVNVVAAHPQPPPPPHPQQPQPPQAHQAPPSMVHGPTDPRSFILPRPTPTQQPRRLLPAQQPMGINLPNPFAMTGPPQLPPPPGSHFARLPMPTWHPGPPPTTSSASRAAAESWPRSPTCSRKCRFAWWPLSSSRPASFSLLPSSATALLMDSPDGLNSVQPTRKTPLFQKEIEQTHGRAVT</sequence>
<evidence type="ECO:0000313" key="3">
    <source>
        <dbReference type="Proteomes" id="UP000019376"/>
    </source>
</evidence>
<proteinExistence type="predicted"/>